<name>A0AAN9U0I5_9HEMI</name>
<dbReference type="Proteomes" id="UP001367676">
    <property type="component" value="Unassembled WGS sequence"/>
</dbReference>
<gene>
    <name evidence="2" type="ORF">V9T40_006898</name>
</gene>
<sequence length="121" mass="12973">MTTTGRTHTFELVKYLHLCTALPLLAPPPPPPPPPTPPPPPRSLHSLESASSATRKFVENVKCGVCGPRTAYRHVITVSDAPTPSPSPSPSPHVFPPVIALPPAPTYEYYDARGGRYSISL</sequence>
<reference evidence="2 3" key="1">
    <citation type="submission" date="2024-03" db="EMBL/GenBank/DDBJ databases">
        <title>Adaptation during the transition from Ophiocordyceps entomopathogen to insect associate is accompanied by gene loss and intensified selection.</title>
        <authorList>
            <person name="Ward C.M."/>
            <person name="Onetto C.A."/>
            <person name="Borneman A.R."/>
        </authorList>
    </citation>
    <scope>NUCLEOTIDE SEQUENCE [LARGE SCALE GENOMIC DNA]</scope>
    <source>
        <strain evidence="2">AWRI1</strain>
        <tissue evidence="2">Single Adult Female</tissue>
    </source>
</reference>
<organism evidence="2 3">
    <name type="scientific">Parthenolecanium corni</name>
    <dbReference type="NCBI Taxonomy" id="536013"/>
    <lineage>
        <taxon>Eukaryota</taxon>
        <taxon>Metazoa</taxon>
        <taxon>Ecdysozoa</taxon>
        <taxon>Arthropoda</taxon>
        <taxon>Hexapoda</taxon>
        <taxon>Insecta</taxon>
        <taxon>Pterygota</taxon>
        <taxon>Neoptera</taxon>
        <taxon>Paraneoptera</taxon>
        <taxon>Hemiptera</taxon>
        <taxon>Sternorrhyncha</taxon>
        <taxon>Coccoidea</taxon>
        <taxon>Coccidae</taxon>
        <taxon>Parthenolecanium</taxon>
    </lineage>
</organism>
<dbReference type="AlphaFoldDB" id="A0AAN9U0I5"/>
<dbReference type="EMBL" id="JBBCAQ010000007">
    <property type="protein sequence ID" value="KAK7602924.1"/>
    <property type="molecule type" value="Genomic_DNA"/>
</dbReference>
<evidence type="ECO:0000313" key="2">
    <source>
        <dbReference type="EMBL" id="KAK7602924.1"/>
    </source>
</evidence>
<evidence type="ECO:0000256" key="1">
    <source>
        <dbReference type="SAM" id="MobiDB-lite"/>
    </source>
</evidence>
<proteinExistence type="predicted"/>
<feature type="compositionally biased region" description="Pro residues" evidence="1">
    <location>
        <begin position="26"/>
        <end position="42"/>
    </location>
</feature>
<keyword evidence="3" id="KW-1185">Reference proteome</keyword>
<feature type="region of interest" description="Disordered" evidence="1">
    <location>
        <begin position="26"/>
        <end position="51"/>
    </location>
</feature>
<protein>
    <submittedName>
        <fullName evidence="2">Uncharacterized protein</fullName>
    </submittedName>
</protein>
<comment type="caution">
    <text evidence="2">The sequence shown here is derived from an EMBL/GenBank/DDBJ whole genome shotgun (WGS) entry which is preliminary data.</text>
</comment>
<accession>A0AAN9U0I5</accession>
<evidence type="ECO:0000313" key="3">
    <source>
        <dbReference type="Proteomes" id="UP001367676"/>
    </source>
</evidence>